<dbReference type="OrthoDB" id="980926at2"/>
<dbReference type="Gene3D" id="3.30.750.24">
    <property type="entry name" value="STAS domain"/>
    <property type="match status" value="1"/>
</dbReference>
<dbReference type="SUPFAM" id="SSF52091">
    <property type="entry name" value="SpoIIaa-like"/>
    <property type="match status" value="1"/>
</dbReference>
<name>A0A368XEQ8_9BURK</name>
<proteinExistence type="predicted"/>
<feature type="domain" description="STAS" evidence="1">
    <location>
        <begin position="34"/>
        <end position="92"/>
    </location>
</feature>
<dbReference type="PANTHER" id="PTHR33745">
    <property type="entry name" value="RSBT ANTAGONIST PROTEIN RSBS-RELATED"/>
    <property type="match status" value="1"/>
</dbReference>
<dbReference type="AlphaFoldDB" id="A0A368XEQ8"/>
<comment type="caution">
    <text evidence="2">The sequence shown here is derived from an EMBL/GenBank/DDBJ whole genome shotgun (WGS) entry which is preliminary data.</text>
</comment>
<dbReference type="PROSITE" id="PS50801">
    <property type="entry name" value="STAS"/>
    <property type="match status" value="1"/>
</dbReference>
<dbReference type="InterPro" id="IPR036513">
    <property type="entry name" value="STAS_dom_sf"/>
</dbReference>
<dbReference type="Proteomes" id="UP000252884">
    <property type="component" value="Unassembled WGS sequence"/>
</dbReference>
<evidence type="ECO:0000259" key="1">
    <source>
        <dbReference type="PROSITE" id="PS50801"/>
    </source>
</evidence>
<dbReference type="InterPro" id="IPR002645">
    <property type="entry name" value="STAS_dom"/>
</dbReference>
<reference evidence="2 3" key="1">
    <citation type="submission" date="2018-07" db="EMBL/GenBank/DDBJ databases">
        <title>Genomic Encyclopedia of Type Strains, Phase IV (KMG-IV): sequencing the most valuable type-strain genomes for metagenomic binning, comparative biology and taxonomic classification.</title>
        <authorList>
            <person name="Goeker M."/>
        </authorList>
    </citation>
    <scope>NUCLEOTIDE SEQUENCE [LARGE SCALE GENOMIC DNA]</scope>
    <source>
        <strain evidence="2 3">DSM 21634</strain>
    </source>
</reference>
<gene>
    <name evidence="2" type="ORF">DES41_112157</name>
</gene>
<accession>A0A368XEQ8</accession>
<dbReference type="PANTHER" id="PTHR33745:SF1">
    <property type="entry name" value="RSBT ANTAGONIST PROTEIN RSBS"/>
    <property type="match status" value="1"/>
</dbReference>
<dbReference type="EMBL" id="QPJK01000012">
    <property type="protein sequence ID" value="RCW65706.1"/>
    <property type="molecule type" value="Genomic_DNA"/>
</dbReference>
<dbReference type="InterPro" id="IPR051932">
    <property type="entry name" value="Bact_StressResp_Reg"/>
</dbReference>
<evidence type="ECO:0000313" key="3">
    <source>
        <dbReference type="Proteomes" id="UP000252884"/>
    </source>
</evidence>
<evidence type="ECO:0000313" key="2">
    <source>
        <dbReference type="EMBL" id="RCW65706.1"/>
    </source>
</evidence>
<dbReference type="RefSeq" id="WP_114471795.1">
    <property type="nucleotide sequence ID" value="NZ_QPJK01000012.1"/>
</dbReference>
<protein>
    <submittedName>
        <fullName evidence="2">RsbT antagonist protein RsbS</fullName>
    </submittedName>
</protein>
<organism evidence="2 3">
    <name type="scientific">Pseudorhodoferax soli</name>
    <dbReference type="NCBI Taxonomy" id="545864"/>
    <lineage>
        <taxon>Bacteria</taxon>
        <taxon>Pseudomonadati</taxon>
        <taxon>Pseudomonadota</taxon>
        <taxon>Betaproteobacteria</taxon>
        <taxon>Burkholderiales</taxon>
        <taxon>Comamonadaceae</taxon>
    </lineage>
</organism>
<sequence>MDPVEETRVPVSMIGKVVFASLQIDPHPQLLDWLREDLARRVVQSRATRVLLDLSGLVTLDEHEYAHIVTTASMLKLLGAGTVLVGMRPGTVAALAALDADLSAVPGACDVAQGLALPTGD</sequence>
<keyword evidence="3" id="KW-1185">Reference proteome</keyword>